<dbReference type="Gene3D" id="3.90.1140.10">
    <property type="entry name" value="Cyclic phosphodiesterase"/>
    <property type="match status" value="1"/>
</dbReference>
<dbReference type="Pfam" id="PF05773">
    <property type="entry name" value="RWD"/>
    <property type="match status" value="1"/>
</dbReference>
<dbReference type="SMART" id="SM00591">
    <property type="entry name" value="RWD"/>
    <property type="match status" value="1"/>
</dbReference>
<dbReference type="PANTHER" id="PTHR46729">
    <property type="entry name" value="LEUKOCYTE RECEPTOR CLUSTER MEMBER 9"/>
    <property type="match status" value="1"/>
</dbReference>
<dbReference type="Pfam" id="PF10469">
    <property type="entry name" value="AKAP7_NLS"/>
    <property type="match status" value="1"/>
</dbReference>
<dbReference type="InterPro" id="IPR042653">
    <property type="entry name" value="Leng9"/>
</dbReference>
<dbReference type="InterPro" id="IPR009097">
    <property type="entry name" value="Cyclic_Pdiesterase"/>
</dbReference>
<organism evidence="2 3">
    <name type="scientific">Rotaria magnacalcarata</name>
    <dbReference type="NCBI Taxonomy" id="392030"/>
    <lineage>
        <taxon>Eukaryota</taxon>
        <taxon>Metazoa</taxon>
        <taxon>Spiralia</taxon>
        <taxon>Gnathifera</taxon>
        <taxon>Rotifera</taxon>
        <taxon>Eurotatoria</taxon>
        <taxon>Bdelloidea</taxon>
        <taxon>Philodinida</taxon>
        <taxon>Philodinidae</taxon>
        <taxon>Rotaria</taxon>
    </lineage>
</organism>
<evidence type="ECO:0000313" key="3">
    <source>
        <dbReference type="Proteomes" id="UP000663842"/>
    </source>
</evidence>
<dbReference type="InterPro" id="IPR016135">
    <property type="entry name" value="UBQ-conjugating_enzyme/RWD"/>
</dbReference>
<feature type="domain" description="RWD" evidence="1">
    <location>
        <begin position="33"/>
        <end position="131"/>
    </location>
</feature>
<dbReference type="InterPro" id="IPR019510">
    <property type="entry name" value="AKAP7-like_phosphoesterase"/>
</dbReference>
<name>A0A818ZJC4_9BILA</name>
<gene>
    <name evidence="2" type="ORF">UXM345_LOCUS3121</name>
</gene>
<dbReference type="EMBL" id="CAJOBF010000197">
    <property type="protein sequence ID" value="CAF3770932.1"/>
    <property type="molecule type" value="Genomic_DNA"/>
</dbReference>
<dbReference type="SUPFAM" id="SSF54495">
    <property type="entry name" value="UBC-like"/>
    <property type="match status" value="1"/>
</dbReference>
<accession>A0A818ZJC4</accession>
<sequence length="525" mass="61367">MISHIKTEYLTLEYYNCMATTAENKSNSGGQEDEINLLRIHFKDNIRILSSIGQFSYILKIRADQYDVSLTLQLDESYPNKPPEILITAPRLIPDQISLVQKLLQSYSETLINQPMILPIYTRLLKWFDENNIQTLTVNTTSNSSIPRSPTNGKMGSPFVPNNNNNNNNKTAHTDEHNHEDIKKCSMKTVEDVISRIEWDNSLDKRYFRVGYIDHFLGLQEKPFNDFDFKIDLSTISDRHTNILAIPKHRIQYFKYANEVIWDKKSRIDLMFGSTGSQQTIYDVVKRHENLVATKNSQDEKLIDIDHHIPTKRYLTLTDGLHKPNYILSIPINDSSLVSYYVAYRERLLSTYPSFFSSSSSLILSVDPHQLHLTLLTLRLESSLQVEQLIIALKRIQEEIHYHCSYPERICLEFRGIDTFHSKNLFVKCQQNNRLENLRTLMIERIYEQQQKQKMNDIFFAGNYQDFIPHIILFKSKRKLSTIYQNETNDVYFGKQWIDALHLSSIGTSENGQQKYHCIFKLDLS</sequence>
<evidence type="ECO:0000313" key="2">
    <source>
        <dbReference type="EMBL" id="CAF3770932.1"/>
    </source>
</evidence>
<dbReference type="SUPFAM" id="SSF55144">
    <property type="entry name" value="LigT-like"/>
    <property type="match status" value="1"/>
</dbReference>
<dbReference type="AlphaFoldDB" id="A0A818ZJC4"/>
<evidence type="ECO:0000259" key="1">
    <source>
        <dbReference type="PROSITE" id="PS50908"/>
    </source>
</evidence>
<protein>
    <recommendedName>
        <fullName evidence="1">RWD domain-containing protein</fullName>
    </recommendedName>
</protein>
<comment type="caution">
    <text evidence="2">The sequence shown here is derived from an EMBL/GenBank/DDBJ whole genome shotgun (WGS) entry which is preliminary data.</text>
</comment>
<dbReference type="Proteomes" id="UP000663842">
    <property type="component" value="Unassembled WGS sequence"/>
</dbReference>
<dbReference type="Pfam" id="PF04457">
    <property type="entry name" value="MJ1316"/>
    <property type="match status" value="1"/>
</dbReference>
<dbReference type="PANTHER" id="PTHR46729:SF1">
    <property type="entry name" value="LEUKOCYTE RECEPTOR CLUSTER MEMBER 9"/>
    <property type="match status" value="1"/>
</dbReference>
<reference evidence="2" key="1">
    <citation type="submission" date="2021-02" db="EMBL/GenBank/DDBJ databases">
        <authorList>
            <person name="Nowell W R."/>
        </authorList>
    </citation>
    <scope>NUCLEOTIDE SEQUENCE</scope>
</reference>
<dbReference type="InterPro" id="IPR040459">
    <property type="entry name" value="MJ1316"/>
</dbReference>
<dbReference type="InterPro" id="IPR006575">
    <property type="entry name" value="RWD_dom"/>
</dbReference>
<dbReference type="PROSITE" id="PS50908">
    <property type="entry name" value="RWD"/>
    <property type="match status" value="1"/>
</dbReference>
<proteinExistence type="predicted"/>
<dbReference type="Gene3D" id="3.10.110.10">
    <property type="entry name" value="Ubiquitin Conjugating Enzyme"/>
    <property type="match status" value="1"/>
</dbReference>